<organism evidence="14 15">
    <name type="scientific">Granulicella arctica</name>
    <dbReference type="NCBI Taxonomy" id="940613"/>
    <lineage>
        <taxon>Bacteria</taxon>
        <taxon>Pseudomonadati</taxon>
        <taxon>Acidobacteriota</taxon>
        <taxon>Terriglobia</taxon>
        <taxon>Terriglobales</taxon>
        <taxon>Acidobacteriaceae</taxon>
        <taxon>Granulicella</taxon>
    </lineage>
</organism>
<keyword evidence="11 12" id="KW-0472">Membrane</keyword>
<feature type="binding site" evidence="12">
    <location>
        <position position="134"/>
    </location>
    <ligand>
        <name>Zn(2+)</name>
        <dbReference type="ChEBI" id="CHEBI:29105"/>
        <note>catalytic</note>
    </ligand>
</feature>
<dbReference type="InterPro" id="IPR022919">
    <property type="entry name" value="Pept_M48_protease_HtpX"/>
</dbReference>
<evidence type="ECO:0000259" key="13">
    <source>
        <dbReference type="Pfam" id="PF01435"/>
    </source>
</evidence>
<keyword evidence="9 12" id="KW-1133">Transmembrane helix</keyword>
<evidence type="ECO:0000313" key="15">
    <source>
        <dbReference type="Proteomes" id="UP000589520"/>
    </source>
</evidence>
<keyword evidence="6 12" id="KW-0479">Metal-binding</keyword>
<dbReference type="EMBL" id="JACCCW010000002">
    <property type="protein sequence ID" value="NYF80735.1"/>
    <property type="molecule type" value="Genomic_DNA"/>
</dbReference>
<dbReference type="PANTHER" id="PTHR43221:SF1">
    <property type="entry name" value="PROTEASE HTPX"/>
    <property type="match status" value="1"/>
</dbReference>
<feature type="domain" description="Peptidase M48" evidence="13">
    <location>
        <begin position="71"/>
        <end position="279"/>
    </location>
</feature>
<evidence type="ECO:0000256" key="1">
    <source>
        <dbReference type="ARBA" id="ARBA00004651"/>
    </source>
</evidence>
<evidence type="ECO:0000256" key="10">
    <source>
        <dbReference type="ARBA" id="ARBA00023049"/>
    </source>
</evidence>
<comment type="caution">
    <text evidence="14">The sequence shown here is derived from an EMBL/GenBank/DDBJ whole genome shotgun (WGS) entry which is preliminary data.</text>
</comment>
<keyword evidence="14" id="KW-0346">Stress response</keyword>
<evidence type="ECO:0000256" key="2">
    <source>
        <dbReference type="ARBA" id="ARBA00009779"/>
    </source>
</evidence>
<dbReference type="EC" id="3.4.24.-" evidence="12"/>
<evidence type="ECO:0000256" key="11">
    <source>
        <dbReference type="ARBA" id="ARBA00023136"/>
    </source>
</evidence>
<evidence type="ECO:0000313" key="14">
    <source>
        <dbReference type="EMBL" id="NYF80735.1"/>
    </source>
</evidence>
<dbReference type="HAMAP" id="MF_00188">
    <property type="entry name" value="Pept_M48_protease_HtpX"/>
    <property type="match status" value="1"/>
</dbReference>
<feature type="transmembrane region" description="Helical" evidence="12">
    <location>
        <begin position="140"/>
        <end position="161"/>
    </location>
</feature>
<keyword evidence="3 12" id="KW-1003">Cell membrane</keyword>
<accession>A0A7Y9PIV7</accession>
<reference evidence="14 15" key="1">
    <citation type="submission" date="2020-07" db="EMBL/GenBank/DDBJ databases">
        <title>Genomic Encyclopedia of Type Strains, Phase IV (KMG-V): Genome sequencing to study the core and pangenomes of soil and plant-associated prokaryotes.</title>
        <authorList>
            <person name="Whitman W."/>
        </authorList>
    </citation>
    <scope>NUCLEOTIDE SEQUENCE [LARGE SCALE GENOMIC DNA]</scope>
    <source>
        <strain evidence="14 15">X4EP2</strain>
    </source>
</reference>
<evidence type="ECO:0000256" key="3">
    <source>
        <dbReference type="ARBA" id="ARBA00022475"/>
    </source>
</evidence>
<evidence type="ECO:0000256" key="6">
    <source>
        <dbReference type="ARBA" id="ARBA00022723"/>
    </source>
</evidence>
<feature type="transmembrane region" description="Helical" evidence="12">
    <location>
        <begin position="31"/>
        <end position="48"/>
    </location>
</feature>
<evidence type="ECO:0000256" key="9">
    <source>
        <dbReference type="ARBA" id="ARBA00022989"/>
    </source>
</evidence>
<dbReference type="Pfam" id="PF01435">
    <property type="entry name" value="Peptidase_M48"/>
    <property type="match status" value="1"/>
</dbReference>
<dbReference type="PANTHER" id="PTHR43221">
    <property type="entry name" value="PROTEASE HTPX"/>
    <property type="match status" value="1"/>
</dbReference>
<name>A0A7Y9PIV7_9BACT</name>
<feature type="transmembrane region" description="Helical" evidence="12">
    <location>
        <begin position="181"/>
        <end position="202"/>
    </location>
</feature>
<protein>
    <recommendedName>
        <fullName evidence="12">Protease HtpX homolog</fullName>
        <ecNumber evidence="12">3.4.24.-</ecNumber>
    </recommendedName>
</protein>
<gene>
    <name evidence="12" type="primary">htpX</name>
    <name evidence="14" type="ORF">HDF17_003055</name>
</gene>
<dbReference type="RefSeq" id="WP_179492347.1">
    <property type="nucleotide sequence ID" value="NZ_JACCCW010000002.1"/>
</dbReference>
<keyword evidence="8 12" id="KW-0862">Zinc</keyword>
<evidence type="ECO:0000256" key="7">
    <source>
        <dbReference type="ARBA" id="ARBA00022801"/>
    </source>
</evidence>
<evidence type="ECO:0000256" key="8">
    <source>
        <dbReference type="ARBA" id="ARBA00022833"/>
    </source>
</evidence>
<dbReference type="InterPro" id="IPR001915">
    <property type="entry name" value="Peptidase_M48"/>
</dbReference>
<dbReference type="GO" id="GO:0008270">
    <property type="term" value="F:zinc ion binding"/>
    <property type="evidence" value="ECO:0007669"/>
    <property type="project" value="UniProtKB-UniRule"/>
</dbReference>
<keyword evidence="4 12" id="KW-0645">Protease</keyword>
<feature type="active site" evidence="12">
    <location>
        <position position="131"/>
    </location>
</feature>
<keyword evidence="15" id="KW-1185">Reference proteome</keyword>
<dbReference type="InterPro" id="IPR050083">
    <property type="entry name" value="HtpX_protease"/>
</dbReference>
<comment type="cofactor">
    <cofactor evidence="12">
        <name>Zn(2+)</name>
        <dbReference type="ChEBI" id="CHEBI:29105"/>
    </cofactor>
    <text evidence="12">Binds 1 zinc ion per subunit.</text>
</comment>
<sequence length="284" mass="30648">MNTFKSTLLLATLTLFLIFVGDRVGGQNGMLLALVLSVAFNFGSYFYSDKLALAMYRAQPVTRAELPRAYEVVERLTAKQGLPMPRIYVLPTESPNAFATGRNPQHASVAVTHGILQLLDDEELEGVLAHELGHVRNRDILTSSIAATLAGAITMIARMGYFASLFGGYGGGRDSRERGGGMSGLFMIILAPIAASLIQLAISRSREYEADATGAALTGNPYALARALQKLDNYSRRIPMQASPSTAHLFIVAPLLGSGGFGNLFSTHPPIKDRIERLIGRDHI</sequence>
<evidence type="ECO:0000256" key="4">
    <source>
        <dbReference type="ARBA" id="ARBA00022670"/>
    </source>
</evidence>
<evidence type="ECO:0000256" key="12">
    <source>
        <dbReference type="HAMAP-Rule" id="MF_00188"/>
    </source>
</evidence>
<comment type="similarity">
    <text evidence="2 12">Belongs to the peptidase M48B family.</text>
</comment>
<keyword evidence="5 12" id="KW-0812">Transmembrane</keyword>
<evidence type="ECO:0000256" key="5">
    <source>
        <dbReference type="ARBA" id="ARBA00022692"/>
    </source>
</evidence>
<dbReference type="GO" id="GO:0004222">
    <property type="term" value="F:metalloendopeptidase activity"/>
    <property type="evidence" value="ECO:0007669"/>
    <property type="project" value="UniProtKB-UniRule"/>
</dbReference>
<feature type="binding site" evidence="12">
    <location>
        <position position="207"/>
    </location>
    <ligand>
        <name>Zn(2+)</name>
        <dbReference type="ChEBI" id="CHEBI:29105"/>
        <note>catalytic</note>
    </ligand>
</feature>
<dbReference type="GO" id="GO:0006508">
    <property type="term" value="P:proteolysis"/>
    <property type="evidence" value="ECO:0007669"/>
    <property type="project" value="UniProtKB-KW"/>
</dbReference>
<dbReference type="AlphaFoldDB" id="A0A7Y9PIV7"/>
<dbReference type="CDD" id="cd07336">
    <property type="entry name" value="M48B_HtpX_like"/>
    <property type="match status" value="1"/>
</dbReference>
<dbReference type="Gene3D" id="3.30.2010.10">
    <property type="entry name" value="Metalloproteases ('zincins'), catalytic domain"/>
    <property type="match status" value="1"/>
</dbReference>
<dbReference type="GO" id="GO:0005886">
    <property type="term" value="C:plasma membrane"/>
    <property type="evidence" value="ECO:0007669"/>
    <property type="project" value="UniProtKB-SubCell"/>
</dbReference>
<dbReference type="Proteomes" id="UP000589520">
    <property type="component" value="Unassembled WGS sequence"/>
</dbReference>
<keyword evidence="10 12" id="KW-0482">Metalloprotease</keyword>
<comment type="subcellular location">
    <subcellularLocation>
        <location evidence="1 12">Cell membrane</location>
        <topology evidence="1 12">Multi-pass membrane protein</topology>
    </subcellularLocation>
</comment>
<proteinExistence type="inferred from homology"/>
<feature type="binding site" evidence="12">
    <location>
        <position position="130"/>
    </location>
    <ligand>
        <name>Zn(2+)</name>
        <dbReference type="ChEBI" id="CHEBI:29105"/>
        <note>catalytic</note>
    </ligand>
</feature>
<keyword evidence="7 12" id="KW-0378">Hydrolase</keyword>